<proteinExistence type="predicted"/>
<accession>A0A1H6XUZ3</accession>
<dbReference type="AlphaFoldDB" id="A0A1H6XUZ3"/>
<evidence type="ECO:0000313" key="2">
    <source>
        <dbReference type="EMBL" id="SEJ28712.1"/>
    </source>
</evidence>
<keyword evidence="3" id="KW-1185">Reference proteome</keyword>
<sequence length="167" mass="17739">MVRLTRGALTVGALSGGFLLGNGASAAPSLLGGKFSEGTFPLCRTYGCRVTERRTTPDGALVRLQLQRQDARVLLVLSPYGTVMGLEAWLPGRTTLSAASRAFLQRVAVQAAEQELSSERLKTCFAGLEGRASGLRSARLLGGGGEHYGVVCLRRAGGWGVRVYFDH</sequence>
<gene>
    <name evidence="2" type="ORF">SAMN04488058_105219</name>
</gene>
<evidence type="ECO:0000256" key="1">
    <source>
        <dbReference type="SAM" id="SignalP"/>
    </source>
</evidence>
<dbReference type="Proteomes" id="UP000199223">
    <property type="component" value="Unassembled WGS sequence"/>
</dbReference>
<protein>
    <submittedName>
        <fullName evidence="2">Uncharacterized protein</fullName>
    </submittedName>
</protein>
<reference evidence="3" key="1">
    <citation type="submission" date="2016-10" db="EMBL/GenBank/DDBJ databases">
        <authorList>
            <person name="Varghese N."/>
            <person name="Submissions S."/>
        </authorList>
    </citation>
    <scope>NUCLEOTIDE SEQUENCE [LARGE SCALE GENOMIC DNA]</scope>
    <source>
        <strain evidence="3">CGMCC 1.10218</strain>
    </source>
</reference>
<organism evidence="2 3">
    <name type="scientific">Deinococcus reticulitermitis</name>
    <dbReference type="NCBI Taxonomy" id="856736"/>
    <lineage>
        <taxon>Bacteria</taxon>
        <taxon>Thermotogati</taxon>
        <taxon>Deinococcota</taxon>
        <taxon>Deinococci</taxon>
        <taxon>Deinococcales</taxon>
        <taxon>Deinococcaceae</taxon>
        <taxon>Deinococcus</taxon>
    </lineage>
</organism>
<keyword evidence="1" id="KW-0732">Signal</keyword>
<evidence type="ECO:0000313" key="3">
    <source>
        <dbReference type="Proteomes" id="UP000199223"/>
    </source>
</evidence>
<dbReference type="EMBL" id="FNZA01000005">
    <property type="protein sequence ID" value="SEJ28712.1"/>
    <property type="molecule type" value="Genomic_DNA"/>
</dbReference>
<name>A0A1H6XUZ3_9DEIO</name>
<feature type="chain" id="PRO_5011576421" evidence="1">
    <location>
        <begin position="27"/>
        <end position="167"/>
    </location>
</feature>
<feature type="signal peptide" evidence="1">
    <location>
        <begin position="1"/>
        <end position="26"/>
    </location>
</feature>